<sequence>NTTDLGVLDPSLYKADCLDEDLLWPEGHVGRVWFTLKYESTTERLQVHVIKVKHLPSRTPALANACDPYVKIQLMPDERREVQEPTSDLGEILVSLLYNENLHRLTVTVIEARGLKLDPSSSKREMVARVTQERACRGVRARRTAAVEVADDGSALVSECFHFRLRADELHTTSVTVQALQPHSVYAKDRLLGKFMLGSYMFARGRALQHWNAALAAPMEQVKQWHPLTN</sequence>
<accession>A0ACC0KSQ8</accession>
<dbReference type="Proteomes" id="UP001064048">
    <property type="component" value="Chromosome 23"/>
</dbReference>
<comment type="caution">
    <text evidence="1">The sequence shown here is derived from an EMBL/GenBank/DDBJ whole genome shotgun (WGS) entry which is preliminary data.</text>
</comment>
<proteinExistence type="predicted"/>
<evidence type="ECO:0000313" key="2">
    <source>
        <dbReference type="Proteomes" id="UP001064048"/>
    </source>
</evidence>
<dbReference type="EMBL" id="CM046123">
    <property type="protein sequence ID" value="KAI8439350.1"/>
    <property type="molecule type" value="Genomic_DNA"/>
</dbReference>
<protein>
    <submittedName>
        <fullName evidence="1">Uncharacterized protein</fullName>
    </submittedName>
</protein>
<reference evidence="1 2" key="1">
    <citation type="journal article" date="2022" name="Genome Biol. Evol.">
        <title>The Spruce Budworm Genome: Reconstructing the Evolutionary History of Antifreeze Proteins.</title>
        <authorList>
            <person name="Beliveau C."/>
            <person name="Gagne P."/>
            <person name="Picq S."/>
            <person name="Vernygora O."/>
            <person name="Keeling C.I."/>
            <person name="Pinkney K."/>
            <person name="Doucet D."/>
            <person name="Wen F."/>
            <person name="Johnston J.S."/>
            <person name="Maaroufi H."/>
            <person name="Boyle B."/>
            <person name="Laroche J."/>
            <person name="Dewar K."/>
            <person name="Juretic N."/>
            <person name="Blackburn G."/>
            <person name="Nisole A."/>
            <person name="Brunet B."/>
            <person name="Brandao M."/>
            <person name="Lumley L."/>
            <person name="Duan J."/>
            <person name="Quan G."/>
            <person name="Lucarotti C.J."/>
            <person name="Roe A.D."/>
            <person name="Sperling F.A.H."/>
            <person name="Levesque R.C."/>
            <person name="Cusson M."/>
        </authorList>
    </citation>
    <scope>NUCLEOTIDE SEQUENCE [LARGE SCALE GENOMIC DNA]</scope>
    <source>
        <strain evidence="1">Glfc:IPQL:Cfum</strain>
    </source>
</reference>
<organism evidence="1 2">
    <name type="scientific">Choristoneura fumiferana</name>
    <name type="common">Spruce budworm moth</name>
    <name type="synonym">Archips fumiferana</name>
    <dbReference type="NCBI Taxonomy" id="7141"/>
    <lineage>
        <taxon>Eukaryota</taxon>
        <taxon>Metazoa</taxon>
        <taxon>Ecdysozoa</taxon>
        <taxon>Arthropoda</taxon>
        <taxon>Hexapoda</taxon>
        <taxon>Insecta</taxon>
        <taxon>Pterygota</taxon>
        <taxon>Neoptera</taxon>
        <taxon>Endopterygota</taxon>
        <taxon>Lepidoptera</taxon>
        <taxon>Glossata</taxon>
        <taxon>Ditrysia</taxon>
        <taxon>Tortricoidea</taxon>
        <taxon>Tortricidae</taxon>
        <taxon>Tortricinae</taxon>
        <taxon>Choristoneura</taxon>
    </lineage>
</organism>
<name>A0ACC0KSQ8_CHOFU</name>
<evidence type="ECO:0000313" key="1">
    <source>
        <dbReference type="EMBL" id="KAI8439350.1"/>
    </source>
</evidence>
<feature type="non-terminal residue" evidence="1">
    <location>
        <position position="1"/>
    </location>
</feature>
<gene>
    <name evidence="1" type="ORF">MSG28_013174</name>
</gene>
<keyword evidence="2" id="KW-1185">Reference proteome</keyword>